<proteinExistence type="predicted"/>
<comment type="caution">
    <text evidence="4">The sequence shown here is derived from an EMBL/GenBank/DDBJ whole genome shotgun (WGS) entry which is preliminary data.</text>
</comment>
<dbReference type="PANTHER" id="PTHR43800">
    <property type="entry name" value="PEPTIDYL-LYSINE N-ACETYLTRANSFERASE YJAB"/>
    <property type="match status" value="1"/>
</dbReference>
<evidence type="ECO:0000259" key="3">
    <source>
        <dbReference type="PROSITE" id="PS51186"/>
    </source>
</evidence>
<gene>
    <name evidence="4" type="ORF">M9Y10_017925</name>
</gene>
<evidence type="ECO:0000256" key="1">
    <source>
        <dbReference type="ARBA" id="ARBA00022679"/>
    </source>
</evidence>
<evidence type="ECO:0000256" key="2">
    <source>
        <dbReference type="ARBA" id="ARBA00023315"/>
    </source>
</evidence>
<accession>A0ABR2HV00</accession>
<feature type="domain" description="N-acetyltransferase" evidence="3">
    <location>
        <begin position="29"/>
        <end position="178"/>
    </location>
</feature>
<sequence length="187" mass="21870">MTNIKIVPLPKEKWEGFIVHIDYTTNEYYDVCTNKQENGFSISIEKKSLPIPITHTSKEYDFPDRLYSKYFPDAQAYGILEEGEKLVATIEISPEEWSNRLRITELWVGEQLRRKGIGHALMEKAKEQARKQKRRAIILETQSCNANAIGFYLHEGFTLIGFDTCCYSNHDIERKEIRFEMGYFLSD</sequence>
<organism evidence="4 5">
    <name type="scientific">Tritrichomonas musculus</name>
    <dbReference type="NCBI Taxonomy" id="1915356"/>
    <lineage>
        <taxon>Eukaryota</taxon>
        <taxon>Metamonada</taxon>
        <taxon>Parabasalia</taxon>
        <taxon>Tritrichomonadida</taxon>
        <taxon>Tritrichomonadidae</taxon>
        <taxon>Tritrichomonas</taxon>
    </lineage>
</organism>
<reference evidence="4 5" key="1">
    <citation type="submission" date="2024-04" db="EMBL/GenBank/DDBJ databases">
        <title>Tritrichomonas musculus Genome.</title>
        <authorList>
            <person name="Alves-Ferreira E."/>
            <person name="Grigg M."/>
            <person name="Lorenzi H."/>
            <person name="Galac M."/>
        </authorList>
    </citation>
    <scope>NUCLEOTIDE SEQUENCE [LARGE SCALE GENOMIC DNA]</scope>
    <source>
        <strain evidence="4 5">EAF2021</strain>
    </source>
</reference>
<evidence type="ECO:0000313" key="5">
    <source>
        <dbReference type="Proteomes" id="UP001470230"/>
    </source>
</evidence>
<dbReference type="EMBL" id="JAPFFF010000023">
    <property type="protein sequence ID" value="KAK8852931.1"/>
    <property type="molecule type" value="Genomic_DNA"/>
</dbReference>
<dbReference type="PANTHER" id="PTHR43800:SF1">
    <property type="entry name" value="PEPTIDYL-LYSINE N-ACETYLTRANSFERASE YJAB"/>
    <property type="match status" value="1"/>
</dbReference>
<dbReference type="Gene3D" id="3.40.630.30">
    <property type="match status" value="1"/>
</dbReference>
<dbReference type="CDD" id="cd04301">
    <property type="entry name" value="NAT_SF"/>
    <property type="match status" value="1"/>
</dbReference>
<dbReference type="InterPro" id="IPR016181">
    <property type="entry name" value="Acyl_CoA_acyltransferase"/>
</dbReference>
<keyword evidence="5" id="KW-1185">Reference proteome</keyword>
<dbReference type="Proteomes" id="UP001470230">
    <property type="component" value="Unassembled WGS sequence"/>
</dbReference>
<keyword evidence="1" id="KW-0808">Transferase</keyword>
<protein>
    <recommendedName>
        <fullName evidence="3">N-acetyltransferase domain-containing protein</fullName>
    </recommendedName>
</protein>
<dbReference type="PROSITE" id="PS51186">
    <property type="entry name" value="GNAT"/>
    <property type="match status" value="1"/>
</dbReference>
<name>A0ABR2HV00_9EUKA</name>
<keyword evidence="2" id="KW-0012">Acyltransferase</keyword>
<dbReference type="InterPro" id="IPR000182">
    <property type="entry name" value="GNAT_dom"/>
</dbReference>
<dbReference type="SUPFAM" id="SSF55729">
    <property type="entry name" value="Acyl-CoA N-acyltransferases (Nat)"/>
    <property type="match status" value="1"/>
</dbReference>
<evidence type="ECO:0000313" key="4">
    <source>
        <dbReference type="EMBL" id="KAK8852931.1"/>
    </source>
</evidence>
<dbReference type="Pfam" id="PF00583">
    <property type="entry name" value="Acetyltransf_1"/>
    <property type="match status" value="1"/>
</dbReference>